<dbReference type="GO" id="GO:0006400">
    <property type="term" value="P:tRNA modification"/>
    <property type="evidence" value="ECO:0007669"/>
    <property type="project" value="TreeGrafter"/>
</dbReference>
<comment type="subunit">
    <text evidence="10">Monomer.</text>
</comment>
<dbReference type="InterPro" id="IPR039657">
    <property type="entry name" value="Dimethylallyltransferase"/>
</dbReference>
<feature type="site" description="Interaction with substrate tRNA" evidence="10">
    <location>
        <position position="119"/>
    </location>
</feature>
<keyword evidence="8 10" id="KW-0460">Magnesium</keyword>
<comment type="function">
    <text evidence="2 10 12">Catalyzes the transfer of a dimethylallyl group onto the adenine at position 37 in tRNAs that read codons beginning with uridine, leading to the formation of N6-(dimethylallyl)adenosine (i(6)A).</text>
</comment>
<organism evidence="14 15">
    <name type="scientific">Candidatus Buchananbacteria bacterium RIFCSPHIGHO2_02_FULL_38_8</name>
    <dbReference type="NCBI Taxonomy" id="1797538"/>
    <lineage>
        <taxon>Bacteria</taxon>
        <taxon>Candidatus Buchananiibacteriota</taxon>
    </lineage>
</organism>
<gene>
    <name evidence="10" type="primary">miaA</name>
    <name evidence="14" type="ORF">A3J62_01915</name>
</gene>
<comment type="cofactor">
    <cofactor evidence="1 10">
        <name>Mg(2+)</name>
        <dbReference type="ChEBI" id="CHEBI:18420"/>
    </cofactor>
</comment>
<dbReference type="EC" id="2.5.1.75" evidence="10"/>
<feature type="binding site" evidence="10">
    <location>
        <begin position="16"/>
        <end position="21"/>
    </location>
    <ligand>
        <name>substrate</name>
    </ligand>
</feature>
<evidence type="ECO:0000313" key="15">
    <source>
        <dbReference type="Proteomes" id="UP000178747"/>
    </source>
</evidence>
<dbReference type="InterPro" id="IPR027417">
    <property type="entry name" value="P-loop_NTPase"/>
</dbReference>
<dbReference type="GO" id="GO:0005524">
    <property type="term" value="F:ATP binding"/>
    <property type="evidence" value="ECO:0007669"/>
    <property type="project" value="UniProtKB-UniRule"/>
</dbReference>
<dbReference type="GO" id="GO:0052381">
    <property type="term" value="F:tRNA dimethylallyltransferase activity"/>
    <property type="evidence" value="ECO:0007669"/>
    <property type="project" value="UniProtKB-UniRule"/>
</dbReference>
<evidence type="ECO:0000256" key="4">
    <source>
        <dbReference type="ARBA" id="ARBA00022679"/>
    </source>
</evidence>
<evidence type="ECO:0000256" key="8">
    <source>
        <dbReference type="ARBA" id="ARBA00022842"/>
    </source>
</evidence>
<dbReference type="InterPro" id="IPR018022">
    <property type="entry name" value="IPT"/>
</dbReference>
<evidence type="ECO:0000256" key="12">
    <source>
        <dbReference type="RuleBase" id="RU003784"/>
    </source>
</evidence>
<keyword evidence="5 10" id="KW-0819">tRNA processing</keyword>
<keyword evidence="6 10" id="KW-0547">Nucleotide-binding</keyword>
<dbReference type="AlphaFoldDB" id="A0A1G1Y5Y9"/>
<proteinExistence type="inferred from homology"/>
<protein>
    <recommendedName>
        <fullName evidence="10">tRNA dimethylallyltransferase</fullName>
        <ecNumber evidence="10">2.5.1.75</ecNumber>
    </recommendedName>
    <alternativeName>
        <fullName evidence="10">Dimethylallyl diphosphate:tRNA dimethylallyltransferase</fullName>
        <shortName evidence="10">DMAPP:tRNA dimethylallyltransferase</shortName>
        <shortName evidence="10">DMATase</shortName>
    </alternativeName>
    <alternativeName>
        <fullName evidence="10">Isopentenyl-diphosphate:tRNA isopentenyltransferase</fullName>
        <shortName evidence="10">IPP transferase</shortName>
        <shortName evidence="10">IPPT</shortName>
        <shortName evidence="10">IPTase</shortName>
    </alternativeName>
</protein>
<dbReference type="Pfam" id="PF01715">
    <property type="entry name" value="IPPT"/>
    <property type="match status" value="1"/>
</dbReference>
<dbReference type="EMBL" id="MHIH01000053">
    <property type="protein sequence ID" value="OGY47160.1"/>
    <property type="molecule type" value="Genomic_DNA"/>
</dbReference>
<comment type="catalytic activity">
    <reaction evidence="9 10 11">
        <text>adenosine(37) in tRNA + dimethylallyl diphosphate = N(6)-dimethylallyladenosine(37) in tRNA + diphosphate</text>
        <dbReference type="Rhea" id="RHEA:26482"/>
        <dbReference type="Rhea" id="RHEA-COMP:10162"/>
        <dbReference type="Rhea" id="RHEA-COMP:10375"/>
        <dbReference type="ChEBI" id="CHEBI:33019"/>
        <dbReference type="ChEBI" id="CHEBI:57623"/>
        <dbReference type="ChEBI" id="CHEBI:74411"/>
        <dbReference type="ChEBI" id="CHEBI:74415"/>
        <dbReference type="EC" id="2.5.1.75"/>
    </reaction>
</comment>
<dbReference type="Gene3D" id="1.10.20.140">
    <property type="match status" value="1"/>
</dbReference>
<evidence type="ECO:0000256" key="5">
    <source>
        <dbReference type="ARBA" id="ARBA00022694"/>
    </source>
</evidence>
<feature type="site" description="Interaction with substrate tRNA" evidence="10">
    <location>
        <position position="146"/>
    </location>
</feature>
<keyword evidence="4 10" id="KW-0808">Transferase</keyword>
<dbReference type="PANTHER" id="PTHR11088">
    <property type="entry name" value="TRNA DIMETHYLALLYLTRANSFERASE"/>
    <property type="match status" value="1"/>
</dbReference>
<sequence>MKLVKPKKVIVILGPTSSGKTNLAVKLAKQFNGEIISADSRQVYKGMDVGTGKDLGEYKIKKTKNQENKKTKIEKIPYHLIDVVSPKKQFTVADYQQLAYRAIDDILQRGKVPIICGGTGLYISAVTEGYILPKVQSSKFKIQSIRNKLNKLNLNQLLEQLKKIDQKTYRVIDKNNRRRVQRALEIYYQTGLSKSAQLEKRPPAYKFLVLSLSFSRKVLNQRIDSRLKHRLEKGGLVKEVKRLHQQGVSWKRLEEFGLEYRWVAKYLQGKISYDEMFKELKKAIHHFAKRQMTWFKRNKNIKWIQGFSSAQREIDQFLK</sequence>
<name>A0A1G1Y5Y9_9BACT</name>
<dbReference type="Gene3D" id="3.40.50.300">
    <property type="entry name" value="P-loop containing nucleotide triphosphate hydrolases"/>
    <property type="match status" value="1"/>
</dbReference>
<evidence type="ECO:0000313" key="14">
    <source>
        <dbReference type="EMBL" id="OGY47160.1"/>
    </source>
</evidence>
<evidence type="ECO:0000256" key="13">
    <source>
        <dbReference type="RuleBase" id="RU003785"/>
    </source>
</evidence>
<dbReference type="HAMAP" id="MF_00185">
    <property type="entry name" value="IPP_trans"/>
    <property type="match status" value="1"/>
</dbReference>
<comment type="similarity">
    <text evidence="3 10 13">Belongs to the IPP transferase family.</text>
</comment>
<keyword evidence="7 10" id="KW-0067">ATP-binding</keyword>
<dbReference type="Proteomes" id="UP000178747">
    <property type="component" value="Unassembled WGS sequence"/>
</dbReference>
<comment type="caution">
    <text evidence="10">Lacks conserved residue(s) required for the propagation of feature annotation.</text>
</comment>
<evidence type="ECO:0000256" key="1">
    <source>
        <dbReference type="ARBA" id="ARBA00001946"/>
    </source>
</evidence>
<feature type="region of interest" description="Interaction with substrate tRNA" evidence="10">
    <location>
        <begin position="39"/>
        <end position="42"/>
    </location>
</feature>
<evidence type="ECO:0000256" key="6">
    <source>
        <dbReference type="ARBA" id="ARBA00022741"/>
    </source>
</evidence>
<evidence type="ECO:0000256" key="2">
    <source>
        <dbReference type="ARBA" id="ARBA00003213"/>
    </source>
</evidence>
<dbReference type="NCBIfam" id="TIGR00174">
    <property type="entry name" value="miaA"/>
    <property type="match status" value="1"/>
</dbReference>
<reference evidence="14 15" key="1">
    <citation type="journal article" date="2016" name="Nat. Commun.">
        <title>Thousands of microbial genomes shed light on interconnected biogeochemical processes in an aquifer system.</title>
        <authorList>
            <person name="Anantharaman K."/>
            <person name="Brown C.T."/>
            <person name="Hug L.A."/>
            <person name="Sharon I."/>
            <person name="Castelle C.J."/>
            <person name="Probst A.J."/>
            <person name="Thomas B.C."/>
            <person name="Singh A."/>
            <person name="Wilkins M.J."/>
            <person name="Karaoz U."/>
            <person name="Brodie E.L."/>
            <person name="Williams K.H."/>
            <person name="Hubbard S.S."/>
            <person name="Banfield J.F."/>
        </authorList>
    </citation>
    <scope>NUCLEOTIDE SEQUENCE [LARGE SCALE GENOMIC DNA]</scope>
</reference>
<evidence type="ECO:0000256" key="11">
    <source>
        <dbReference type="RuleBase" id="RU003783"/>
    </source>
</evidence>
<evidence type="ECO:0000256" key="10">
    <source>
        <dbReference type="HAMAP-Rule" id="MF_00185"/>
    </source>
</evidence>
<evidence type="ECO:0000256" key="3">
    <source>
        <dbReference type="ARBA" id="ARBA00005842"/>
    </source>
</evidence>
<evidence type="ECO:0000256" key="9">
    <source>
        <dbReference type="ARBA" id="ARBA00049563"/>
    </source>
</evidence>
<evidence type="ECO:0000256" key="7">
    <source>
        <dbReference type="ARBA" id="ARBA00022840"/>
    </source>
</evidence>
<dbReference type="SUPFAM" id="SSF52540">
    <property type="entry name" value="P-loop containing nucleoside triphosphate hydrolases"/>
    <property type="match status" value="1"/>
</dbReference>
<comment type="caution">
    <text evidence="14">The sequence shown here is derived from an EMBL/GenBank/DDBJ whole genome shotgun (WGS) entry which is preliminary data.</text>
</comment>
<feature type="binding site" evidence="10">
    <location>
        <begin position="14"/>
        <end position="21"/>
    </location>
    <ligand>
        <name>ATP</name>
        <dbReference type="ChEBI" id="CHEBI:30616"/>
    </ligand>
</feature>
<accession>A0A1G1Y5Y9</accession>
<dbReference type="PANTHER" id="PTHR11088:SF60">
    <property type="entry name" value="TRNA DIMETHYLALLYLTRANSFERASE"/>
    <property type="match status" value="1"/>
</dbReference>